<dbReference type="PIRSF" id="PIRSF019239">
    <property type="entry name" value="MrpE"/>
    <property type="match status" value="1"/>
</dbReference>
<evidence type="ECO:0000313" key="9">
    <source>
        <dbReference type="Proteomes" id="UP000634667"/>
    </source>
</evidence>
<dbReference type="PANTHER" id="PTHR34584">
    <property type="entry name" value="NA(+)/H(+) ANTIPORTER SUBUNIT E1"/>
    <property type="match status" value="1"/>
</dbReference>
<gene>
    <name evidence="8" type="ORF">GCM10008111_24670</name>
</gene>
<dbReference type="InterPro" id="IPR002758">
    <property type="entry name" value="Cation_antiport_E"/>
</dbReference>
<comment type="similarity">
    <text evidence="2">Belongs to the CPA3 antiporters (TC 2.A.63) subunit E family.</text>
</comment>
<keyword evidence="4 7" id="KW-0812">Transmembrane</keyword>
<dbReference type="Proteomes" id="UP000634667">
    <property type="component" value="Unassembled WGS sequence"/>
</dbReference>
<dbReference type="EMBL" id="BMYR01000010">
    <property type="protein sequence ID" value="GGW67678.1"/>
    <property type="molecule type" value="Genomic_DNA"/>
</dbReference>
<evidence type="ECO:0000256" key="6">
    <source>
        <dbReference type="ARBA" id="ARBA00023136"/>
    </source>
</evidence>
<keyword evidence="3" id="KW-1003">Cell membrane</keyword>
<evidence type="ECO:0000313" key="8">
    <source>
        <dbReference type="EMBL" id="GGW67678.1"/>
    </source>
</evidence>
<keyword evidence="5 7" id="KW-1133">Transmembrane helix</keyword>
<name>A0ABQ2WQR8_9ALTE</name>
<evidence type="ECO:0000256" key="5">
    <source>
        <dbReference type="ARBA" id="ARBA00022989"/>
    </source>
</evidence>
<keyword evidence="9" id="KW-1185">Reference proteome</keyword>
<evidence type="ECO:0000256" key="7">
    <source>
        <dbReference type="SAM" id="Phobius"/>
    </source>
</evidence>
<sequence length="171" mass="19774">MQTPFLHRWLPAPLLSLSLVIIWLLLNQTLAAAHILFGTIIAIVIPKMTGRLRPPATQLRKPWVFLKLLCWSTLEILRSALNVSKIILLRRQQSINSQFIKVPLDLKDPVGLAILSCLINSTPGTVWIEILPDTHELSLHVFDLQDTQWWIDTIKQRYEQPLRDMFEQEPK</sequence>
<dbReference type="Pfam" id="PF01899">
    <property type="entry name" value="MNHE"/>
    <property type="match status" value="1"/>
</dbReference>
<evidence type="ECO:0000256" key="2">
    <source>
        <dbReference type="ARBA" id="ARBA00006228"/>
    </source>
</evidence>
<reference evidence="9" key="1">
    <citation type="journal article" date="2019" name="Int. J. Syst. Evol. Microbiol.">
        <title>The Global Catalogue of Microorganisms (GCM) 10K type strain sequencing project: providing services to taxonomists for standard genome sequencing and annotation.</title>
        <authorList>
            <consortium name="The Broad Institute Genomics Platform"/>
            <consortium name="The Broad Institute Genome Sequencing Center for Infectious Disease"/>
            <person name="Wu L."/>
            <person name="Ma J."/>
        </authorList>
    </citation>
    <scope>NUCLEOTIDE SEQUENCE [LARGE SCALE GENOMIC DNA]</scope>
    <source>
        <strain evidence="9">KCTC 23723</strain>
    </source>
</reference>
<keyword evidence="6 7" id="KW-0472">Membrane</keyword>
<feature type="transmembrane region" description="Helical" evidence="7">
    <location>
        <begin position="20"/>
        <end position="45"/>
    </location>
</feature>
<organism evidence="8 9">
    <name type="scientific">Alishewanella tabrizica</name>
    <dbReference type="NCBI Taxonomy" id="671278"/>
    <lineage>
        <taxon>Bacteria</taxon>
        <taxon>Pseudomonadati</taxon>
        <taxon>Pseudomonadota</taxon>
        <taxon>Gammaproteobacteria</taxon>
        <taxon>Alteromonadales</taxon>
        <taxon>Alteromonadaceae</taxon>
        <taxon>Alishewanella</taxon>
    </lineage>
</organism>
<dbReference type="RefSeq" id="WP_189483534.1">
    <property type="nucleotide sequence ID" value="NZ_BMYR01000010.1"/>
</dbReference>
<evidence type="ECO:0000256" key="1">
    <source>
        <dbReference type="ARBA" id="ARBA00004651"/>
    </source>
</evidence>
<dbReference type="PANTHER" id="PTHR34584:SF1">
    <property type="entry name" value="NA(+)_H(+) ANTIPORTER SUBUNIT E1"/>
    <property type="match status" value="1"/>
</dbReference>
<accession>A0ABQ2WQR8</accession>
<dbReference type="NCBIfam" id="NF006520">
    <property type="entry name" value="PRK08965.1-4"/>
    <property type="match status" value="1"/>
</dbReference>
<comment type="subcellular location">
    <subcellularLocation>
        <location evidence="1">Cell membrane</location>
        <topology evidence="1">Multi-pass membrane protein</topology>
    </subcellularLocation>
</comment>
<protein>
    <submittedName>
        <fullName evidence="8">Na+/H+ antiporter subunit E</fullName>
    </submittedName>
</protein>
<evidence type="ECO:0000256" key="4">
    <source>
        <dbReference type="ARBA" id="ARBA00022692"/>
    </source>
</evidence>
<evidence type="ECO:0000256" key="3">
    <source>
        <dbReference type="ARBA" id="ARBA00022475"/>
    </source>
</evidence>
<comment type="caution">
    <text evidence="8">The sequence shown here is derived from an EMBL/GenBank/DDBJ whole genome shotgun (WGS) entry which is preliminary data.</text>
</comment>
<proteinExistence type="inferred from homology"/>